<feature type="domain" description="Peptidase C51" evidence="1">
    <location>
        <begin position="200"/>
        <end position="263"/>
    </location>
</feature>
<reference evidence="2 3" key="1">
    <citation type="journal article" date="2015" name="Stand. Genomic Sci.">
        <title>Genomic Encyclopedia of Bacterial and Archaeal Type Strains, Phase III: the genomes of soil and plant-associated and newly described type strains.</title>
        <authorList>
            <person name="Whitman W.B."/>
            <person name="Woyke T."/>
            <person name="Klenk H.P."/>
            <person name="Zhou Y."/>
            <person name="Lilburn T.G."/>
            <person name="Beck B.J."/>
            <person name="De Vos P."/>
            <person name="Vandamme P."/>
            <person name="Eisen J.A."/>
            <person name="Garrity G."/>
            <person name="Hugenholtz P."/>
            <person name="Kyrpides N.C."/>
        </authorList>
    </citation>
    <scope>NUCLEOTIDE SEQUENCE [LARGE SCALE GENOMIC DNA]</scope>
    <source>
        <strain evidence="2 3">VKM Ac-2538</strain>
    </source>
</reference>
<evidence type="ECO:0000259" key="1">
    <source>
        <dbReference type="Pfam" id="PF05257"/>
    </source>
</evidence>
<name>A0ABY2B684_9ACTN</name>
<evidence type="ECO:0000313" key="2">
    <source>
        <dbReference type="EMBL" id="TCO08557.1"/>
    </source>
</evidence>
<organism evidence="2 3">
    <name type="scientific">Kribbella orskensis</name>
    <dbReference type="NCBI Taxonomy" id="2512216"/>
    <lineage>
        <taxon>Bacteria</taxon>
        <taxon>Bacillati</taxon>
        <taxon>Actinomycetota</taxon>
        <taxon>Actinomycetes</taxon>
        <taxon>Propionibacteriales</taxon>
        <taxon>Kribbellaceae</taxon>
        <taxon>Kribbella</taxon>
    </lineage>
</organism>
<dbReference type="Proteomes" id="UP000295818">
    <property type="component" value="Unassembled WGS sequence"/>
</dbReference>
<sequence>MIGKAAALGVLALLGSFILLPVAVARSGTELCDTAPVGSGLKLDNEQQSNLAVIRAVGQRLGVGTNGQVIGVMTALTESTLRNVDHGDAAGLDSRGLFQQRAGWGPLEVRMNPEGASKLFFQALLGLPGWAVMQPWAAAQSVQRSAFADGANYRRNYELASRLMQQLPSACAAWQLDDSDALPGARAAVTKALAMVGQTGYYQLCARLAANIWGRDRAGYVSAAEQWNAVVDSAQAHEGDRRPPLGALVFWSNSGPYGHVAVYVGGGRIVSNDIGDSVPGVGGVYLTEIGSIESRWNATYLGWAPPIYPDA</sequence>
<dbReference type="EMBL" id="SLWM01000045">
    <property type="protein sequence ID" value="TCO08557.1"/>
    <property type="molecule type" value="Genomic_DNA"/>
</dbReference>
<gene>
    <name evidence="2" type="ORF">EV644_14523</name>
</gene>
<dbReference type="InterPro" id="IPR007921">
    <property type="entry name" value="CHAP_dom"/>
</dbReference>
<dbReference type="RefSeq" id="WP_132197476.1">
    <property type="nucleotide sequence ID" value="NZ_SLWM01000045.1"/>
</dbReference>
<comment type="caution">
    <text evidence="2">The sequence shown here is derived from an EMBL/GenBank/DDBJ whole genome shotgun (WGS) entry which is preliminary data.</text>
</comment>
<evidence type="ECO:0000313" key="3">
    <source>
        <dbReference type="Proteomes" id="UP000295818"/>
    </source>
</evidence>
<protein>
    <submittedName>
        <fullName evidence="2">CHAP domain-containing protein</fullName>
    </submittedName>
</protein>
<dbReference type="InterPro" id="IPR038765">
    <property type="entry name" value="Papain-like_cys_pep_sf"/>
</dbReference>
<proteinExistence type="predicted"/>
<dbReference type="Pfam" id="PF05257">
    <property type="entry name" value="CHAP"/>
    <property type="match status" value="1"/>
</dbReference>
<dbReference type="SUPFAM" id="SSF54001">
    <property type="entry name" value="Cysteine proteinases"/>
    <property type="match status" value="1"/>
</dbReference>
<keyword evidence="3" id="KW-1185">Reference proteome</keyword>
<accession>A0ABY2B684</accession>